<dbReference type="InterPro" id="IPR023166">
    <property type="entry name" value="BaiN-like_dom_sf"/>
</dbReference>
<evidence type="ECO:0000259" key="4">
    <source>
        <dbReference type="Pfam" id="PF03486"/>
    </source>
</evidence>
<name>A0ABY7QVZ8_9FIRM</name>
<protein>
    <submittedName>
        <fullName evidence="6">Aminoacetone oxidase family FAD-binding enzyme</fullName>
    </submittedName>
</protein>
<dbReference type="Gene3D" id="2.40.30.10">
    <property type="entry name" value="Translation factors"/>
    <property type="match status" value="1"/>
</dbReference>
<proteinExistence type="predicted"/>
<dbReference type="SUPFAM" id="SSF160996">
    <property type="entry name" value="HI0933 insert domain-like"/>
    <property type="match status" value="1"/>
</dbReference>
<dbReference type="PANTHER" id="PTHR42887:SF2">
    <property type="entry name" value="OS12G0638800 PROTEIN"/>
    <property type="match status" value="1"/>
</dbReference>
<evidence type="ECO:0000313" key="6">
    <source>
        <dbReference type="EMBL" id="WBW50606.1"/>
    </source>
</evidence>
<sequence length="399" mass="43432">MNIAVVGGGAAGMMAASVAQGHVTLFEKNERLGKKVFISGKGRCNITTSKDVAEFFDNVVTNEKFLYSALYALPPDKTAELFEHAGVALKVERGDRIFPKSDKSSDIIKAYEKRLRDNHVALKLNTPVKTIEKYGDTFYVNGQAFERVIIATGGLSYQSTGSTGDGYLFAKALGHTIVETVPALVPILLKDSVKALQGLSLKNVELTAYENRREIYRAFGEMVFTDCGISGPIVLSTSSYINRRKNITLTLDLKPALDRETLDRRLLRDFEAGKNKDLTNALSRLLLKSLIDPILHAAQLDGRKKVHDITKAERDNLVRIIKAWPLHYDGLMNINAGIVTGGGVCVKDIDPSTMASKLVQGLYFAGEVMDVDGLTGGFNLQIANSTGYLAGISAGRVKG</sequence>
<reference evidence="6 7" key="1">
    <citation type="submission" date="2023-01" db="EMBL/GenBank/DDBJ databases">
        <authorList>
            <person name="Lee S.H."/>
            <person name="Jung H.S."/>
            <person name="Yun J.U."/>
        </authorList>
    </citation>
    <scope>NUCLEOTIDE SEQUENCE [LARGE SCALE GENOMIC DNA]</scope>
    <source>
        <strain evidence="6 7">CBA3646</strain>
    </source>
</reference>
<gene>
    <name evidence="6" type="ORF">O6R05_03405</name>
</gene>
<dbReference type="Gene3D" id="1.10.8.260">
    <property type="entry name" value="HI0933 insert domain-like"/>
    <property type="match status" value="1"/>
</dbReference>
<feature type="domain" description="RsdA/BaiN/AoA(So)-like Rossmann fold-like" evidence="4">
    <location>
        <begin position="2"/>
        <end position="391"/>
    </location>
</feature>
<evidence type="ECO:0000313" key="7">
    <source>
        <dbReference type="Proteomes" id="UP001210339"/>
    </source>
</evidence>
<feature type="domain" description="RsdA/BaiN/AoA(So)-like insert" evidence="5">
    <location>
        <begin position="181"/>
        <end position="338"/>
    </location>
</feature>
<comment type="cofactor">
    <cofactor evidence="1">
        <name>FAD</name>
        <dbReference type="ChEBI" id="CHEBI:57692"/>
    </cofactor>
</comment>
<organism evidence="6 7">
    <name type="scientific">Peptoniphilus equinus</name>
    <dbReference type="NCBI Taxonomy" id="3016343"/>
    <lineage>
        <taxon>Bacteria</taxon>
        <taxon>Bacillati</taxon>
        <taxon>Bacillota</taxon>
        <taxon>Tissierellia</taxon>
        <taxon>Tissierellales</taxon>
        <taxon>Peptoniphilaceae</taxon>
        <taxon>Peptoniphilus</taxon>
    </lineage>
</organism>
<keyword evidence="2" id="KW-0285">Flavoprotein</keyword>
<keyword evidence="3" id="KW-0274">FAD</keyword>
<dbReference type="Proteomes" id="UP001210339">
    <property type="component" value="Chromosome"/>
</dbReference>
<dbReference type="PANTHER" id="PTHR42887">
    <property type="entry name" value="OS12G0638800 PROTEIN"/>
    <property type="match status" value="1"/>
</dbReference>
<evidence type="ECO:0000256" key="3">
    <source>
        <dbReference type="ARBA" id="ARBA00022827"/>
    </source>
</evidence>
<dbReference type="RefSeq" id="WP_271192131.1">
    <property type="nucleotide sequence ID" value="NZ_CP115667.1"/>
</dbReference>
<dbReference type="InterPro" id="IPR057661">
    <property type="entry name" value="RsdA/BaiN/AoA(So)_Rossmann"/>
</dbReference>
<dbReference type="NCBIfam" id="TIGR00275">
    <property type="entry name" value="aminoacetone oxidase family FAD-binding enzyme"/>
    <property type="match status" value="1"/>
</dbReference>
<accession>A0ABY7QVZ8</accession>
<dbReference type="InterPro" id="IPR036188">
    <property type="entry name" value="FAD/NAD-bd_sf"/>
</dbReference>
<dbReference type="Gene3D" id="3.50.50.60">
    <property type="entry name" value="FAD/NAD(P)-binding domain"/>
    <property type="match status" value="1"/>
</dbReference>
<dbReference type="EMBL" id="CP115667">
    <property type="protein sequence ID" value="WBW50606.1"/>
    <property type="molecule type" value="Genomic_DNA"/>
</dbReference>
<dbReference type="SUPFAM" id="SSF51905">
    <property type="entry name" value="FAD/NAD(P)-binding domain"/>
    <property type="match status" value="1"/>
</dbReference>
<dbReference type="InterPro" id="IPR055178">
    <property type="entry name" value="RsdA/BaiN/AoA(So)-like_dom"/>
</dbReference>
<evidence type="ECO:0000256" key="1">
    <source>
        <dbReference type="ARBA" id="ARBA00001974"/>
    </source>
</evidence>
<dbReference type="InterPro" id="IPR004792">
    <property type="entry name" value="BaiN-like"/>
</dbReference>
<dbReference type="Pfam" id="PF03486">
    <property type="entry name" value="HI0933_like"/>
    <property type="match status" value="1"/>
</dbReference>
<evidence type="ECO:0000259" key="5">
    <source>
        <dbReference type="Pfam" id="PF22780"/>
    </source>
</evidence>
<evidence type="ECO:0000256" key="2">
    <source>
        <dbReference type="ARBA" id="ARBA00022630"/>
    </source>
</evidence>
<keyword evidence="7" id="KW-1185">Reference proteome</keyword>
<dbReference type="Pfam" id="PF22780">
    <property type="entry name" value="HI0933_like_1st"/>
    <property type="match status" value="1"/>
</dbReference>